<organism evidence="2 3">
    <name type="scientific">Rhodococcus kronopolitis</name>
    <dbReference type="NCBI Taxonomy" id="1460226"/>
    <lineage>
        <taxon>Bacteria</taxon>
        <taxon>Bacillati</taxon>
        <taxon>Actinomycetota</taxon>
        <taxon>Actinomycetes</taxon>
        <taxon>Mycobacteriales</taxon>
        <taxon>Nocardiaceae</taxon>
        <taxon>Rhodococcus</taxon>
    </lineage>
</organism>
<name>A0ABV9FU92_9NOCA</name>
<evidence type="ECO:0000313" key="2">
    <source>
        <dbReference type="EMBL" id="MFC4605523.1"/>
    </source>
</evidence>
<dbReference type="RefSeq" id="WP_378419185.1">
    <property type="nucleotide sequence ID" value="NZ_JBHSFO010000012.1"/>
</dbReference>
<comment type="caution">
    <text evidence="2">The sequence shown here is derived from an EMBL/GenBank/DDBJ whole genome shotgun (WGS) entry which is preliminary data.</text>
</comment>
<protein>
    <recommendedName>
        <fullName evidence="4">ParB/Sulfiredoxin domain-containing protein</fullName>
    </recommendedName>
</protein>
<dbReference type="Proteomes" id="UP001595914">
    <property type="component" value="Unassembled WGS sequence"/>
</dbReference>
<proteinExistence type="predicted"/>
<gene>
    <name evidence="2" type="ORF">ACFO6S_17625</name>
</gene>
<feature type="region of interest" description="Disordered" evidence="1">
    <location>
        <begin position="322"/>
        <end position="421"/>
    </location>
</feature>
<dbReference type="EMBL" id="JBHSFO010000012">
    <property type="protein sequence ID" value="MFC4605523.1"/>
    <property type="molecule type" value="Genomic_DNA"/>
</dbReference>
<evidence type="ECO:0008006" key="4">
    <source>
        <dbReference type="Google" id="ProtNLM"/>
    </source>
</evidence>
<sequence>MDKRLKAGSEETLWYAYRMNKRSAPIERQPMKPMQTWETLQVDVLDAIVLDPRNVRLGYPAEAAQDEIIFDLFKNEQVLALVENIAKVGLLEHELPVVLDRDGELVVVEGNRRAAALKAIQNPMLVPEFQARIERLVADIPDRSDLKVITVRKAPTQAEAEKLIAALHTGAQRRPWSPTRRAEFFQAKVDAGETLGDLIASYPTIDVRTYVHDAQLMRLFRSADFSDATLKDYLSSRRFPVNTFARLYDNDSFLRLARVTIDPATEIASVAPPFTRFSELIEKVVADIQSKAITTRVLNKQTGTGYKKYMLELEQFLSQFAEDPEDTAEASARSRGQDGSGGGNPSGESSSTDTPPESHPGGASSVASADAAGSSPSGKASSPSGKPTGPTGKAEGHENGDDATPVASDKSKPRPRAKRLPIYLNNTDSLVVPGPWPEAMHATYAELRTLNYRVFPTAMMDLLRTVLEKTIKAYVQAQGTSVRAELHRKKKPINGSFEQLGDCLTYLELHLEERKENGLLQVVRKLKSSKVDSWAVSATHLNALNHNPHICASASEVENMWTAMSSLIRFMLAP</sequence>
<reference evidence="3" key="1">
    <citation type="journal article" date="2019" name="Int. J. Syst. Evol. Microbiol.">
        <title>The Global Catalogue of Microorganisms (GCM) 10K type strain sequencing project: providing services to taxonomists for standard genome sequencing and annotation.</title>
        <authorList>
            <consortium name="The Broad Institute Genomics Platform"/>
            <consortium name="The Broad Institute Genome Sequencing Center for Infectious Disease"/>
            <person name="Wu L."/>
            <person name="Ma J."/>
        </authorList>
    </citation>
    <scope>NUCLEOTIDE SEQUENCE [LARGE SCALE GENOMIC DNA]</scope>
    <source>
        <strain evidence="3">CCUG 54520</strain>
    </source>
</reference>
<keyword evidence="3" id="KW-1185">Reference proteome</keyword>
<feature type="compositionally biased region" description="Low complexity" evidence="1">
    <location>
        <begin position="360"/>
        <end position="393"/>
    </location>
</feature>
<evidence type="ECO:0000313" key="3">
    <source>
        <dbReference type="Proteomes" id="UP001595914"/>
    </source>
</evidence>
<evidence type="ECO:0000256" key="1">
    <source>
        <dbReference type="SAM" id="MobiDB-lite"/>
    </source>
</evidence>
<accession>A0ABV9FU92</accession>